<organism evidence="3 4">
    <name type="scientific">Symbiodinium natans</name>
    <dbReference type="NCBI Taxonomy" id="878477"/>
    <lineage>
        <taxon>Eukaryota</taxon>
        <taxon>Sar</taxon>
        <taxon>Alveolata</taxon>
        <taxon>Dinophyceae</taxon>
        <taxon>Suessiales</taxon>
        <taxon>Symbiodiniaceae</taxon>
        <taxon>Symbiodinium</taxon>
    </lineage>
</organism>
<evidence type="ECO:0000256" key="1">
    <source>
        <dbReference type="SAM" id="MobiDB-lite"/>
    </source>
</evidence>
<protein>
    <submittedName>
        <fullName evidence="3">GIP protein</fullName>
    </submittedName>
</protein>
<feature type="compositionally biased region" description="Basic and acidic residues" evidence="1">
    <location>
        <begin position="1172"/>
        <end position="1181"/>
    </location>
</feature>
<feature type="domain" description="Integrase catalytic" evidence="2">
    <location>
        <begin position="1677"/>
        <end position="1847"/>
    </location>
</feature>
<sequence>MAFDVPTSFYARSEWADVPPPSDDSPQGPGHGGDANVPGNVPNPQPRGDRSQAADVQPDGASWGPWRDHDWFDSQWNRSWGAADWKWGRGGWSSGYYDGYDEQKKDGGQGSASTGSVGSMDGGFQERDSKGSHSDQWARRDSCGDSRAPPGDDRGVPVGWGPSTEARRLSGGNGGHESSRGPSERMIVPSFSGLDTGSDDLGTSARSYLRQVAAWRRMTRMSKDQQGLTLYQHLTDRAWVDSERLDVNRLGSDDGVDYLISWIQDRYLDVQVTQVGRSLSEFFRKLRRKQNQSVRDYMADFDRAFSRLSEAGCQLPDVAAAWVFVDRMGLEEQAELNLLASVGNKYSLKDLQQAAIVHDRGMRKPWESGGKNPKKERPVKKPYGANVADFEEGSYAGDFAGDDDDGGESPIPEEVANDLYQAFLTHETAKQRYRETAKLRGSDAESLKRLAAEKLQAAKARSFCSGCKRRGHWHLDSVCPLNRSSGGGNPSSTSATTGGTGGQGGKEGAKTNFPCHVVHVTWDISDKSGYQLVGITDTACARSVAGAGWMDAYLAEIRKNGGEPHFLPCKEAFKFGASKVFVANYGVLVGFRLGSHKLALKVAVVNGEVPLLISRGAMAKMGMVIDVSENRATFRALDVRDMQLTNTDTGHPAFPIFPISVPPHRASSAEWEDNELQILSHGEQYIDHMSDESGGRGLLCGGGQDFTEVAKCFGTFSTSWMVDSDEASRLHDDTASLSLSTSCDKTFTALFYPKKINAVTKGMLLDENFSPETFAAWWSNSNITNDFWLEDADYLVRPWDRYVRPSEWLARTIELSPQCMEHGTLPKMTVLSQCYGSAGAFSLAESTCLHSRVLCLRPPMASRKDLLTSPMVNRPKTITEFTKAELLAEARARNLLVHEKWSVVELRSAIQEDRNKGTSTDLAGLQNLNLEQLKERAMEAGLLIPAYPTKGALLRLLRGQGGEGPQSLMPFGRYKGLMYKETPPSYRNWALKEVEMNDSPSEELVAYANWWKSEMHRWNPTATPGYHDPEANAVTPYVEDSTAGSSWAFVTTYANDLTTMTTSKAAPPSPSTRTPPRRRGPGSVASSVASRMDQDVPEEISDELQHLEDGAKECYLNDDEGEFHECEEGEDIQFTGSQSPVPREEDFAEDRDDFLHEYVYVAEAGDMNLGGSKDDSVRETPEVMESSPGPIDEEKRETLRARCSRCEDLAKEKLRNKHFEYDDLLQLAEKIPLRYTKTDKATNRGGKEVYGIFLGGMYTYGSFIGISRGSRALPWTTKYINSFMRTRHRGAWSSFVLFRNAATQVHADVHNLANTLVTTVTFGPFSGGELWVEGKPVQEDASCPVFRSDPHGKEIEGHLVNTRMNPYSFDGKVRHATQPWVGERWTLSCFTTRGFAKSSVGLRDELRDLRFPLRGLPLPGDASQGDAHSFPRTDRPRKSTRKSLWKNVTRLVALTSWCSAAAFNWSTEFFPLSRGREAVSLFEIGGFSKTVEVGDMGFDTAEPLLTREDGTMNGSEVSGTIEYFKPAVVWVHGPAVSAFLPEIGGALQEAIELGKNVVFEAERGDPFWVQQDFVSFYYKFEGRYSTREDEPHVLRFNDYHHVPWENIDLPVKEFQSYMVEGQKTTVEEIDEVPRGAEAITFEGDHKLAAEVRSSLKRLHQNMGHPSNSDLARHLRLAGADPVVVEACKKIKCQVFVAVDAFTVYDCHGDKLELLMAIDIGTGYAIAGELQGHSGEAMEGTFCQMWSNTFGAPGSMVLDLESGLQKGLARFSEWHGTFIRPIAGQAHWQQGSVERCIRTWKEVWSRLVDERSGTIDESGMLLTAVNSAMNTLRRDSGYSPSQAVWGRDPNLPEDLKDGPHDEHVEHILSRDRQRAREHSLRVSAKEVYFRCQNDARLRRALLQRSRVAGPEFQTGMHVFFYRKPKNNKNWEWHGPGVIIGREGPNFWVSFSGRCHLVAPEHLRMASGEELGAAFALRATQEDLQRLLEHDFADEEMYAGDDEGDEEPVLHPGDGREGASVSLGDGDRRRASEDPPPQEKALEKELPWNMIPPEQHEGFRAAEMKQWEEHVEHGALEPLTVEQSREVWRTRSDRVLNSRFAYRDKLWSRRREQPDVGWKHKARLVISGHKDPDLLKGLPTHAPTISRLGIHLLLQILASNLENGWIRKPIFGLVDSPSAWWTKFHGTLKNMEIQRKGKTWRIVQCTLDQCIFMVQEVLPGETPGEEALSPPVGYLGVHVDDVLLIGQDDVCSMIKDELSKIFPIREWESGSFDYVGSYIQIFEKYVKVGQSSYVGTRLFEVEIEKGVAEHEEASEVQKHDNMSLIGALSWLASQSRPDLQVGVSMSQQRQKEPTIADVKFTNQLANRALQFKDEGLLFHPIDLNRAVLLCYHDAGWANVPQNQEDPYYRLTAEEDDHGLIQFGAMSRRDAKAKRANSTIASQLGSVYIFADSGVLSGVPSKGSIVDWRSGACDRVCRSTFAAETMACCTATETGDYITKFMETLLTGKLARKKSRFELRFLSDCRSLYDHLVKDGVPRAHEYVDRALREKSRRQLLEA</sequence>
<evidence type="ECO:0000313" key="4">
    <source>
        <dbReference type="Proteomes" id="UP000604046"/>
    </source>
</evidence>
<feature type="compositionally biased region" description="Basic and acidic residues" evidence="1">
    <location>
        <begin position="124"/>
        <end position="155"/>
    </location>
</feature>
<proteinExistence type="predicted"/>
<feature type="region of interest" description="Disordered" evidence="1">
    <location>
        <begin position="1"/>
        <end position="73"/>
    </location>
</feature>
<dbReference type="SUPFAM" id="SSF53098">
    <property type="entry name" value="Ribonuclease H-like"/>
    <property type="match status" value="1"/>
</dbReference>
<name>A0A812MBR4_9DINO</name>
<feature type="region of interest" description="Disordered" evidence="1">
    <location>
        <begin position="1170"/>
        <end position="1196"/>
    </location>
</feature>
<reference evidence="3" key="1">
    <citation type="submission" date="2021-02" db="EMBL/GenBank/DDBJ databases">
        <authorList>
            <person name="Dougan E. K."/>
            <person name="Rhodes N."/>
            <person name="Thang M."/>
            <person name="Chan C."/>
        </authorList>
    </citation>
    <scope>NUCLEOTIDE SEQUENCE</scope>
</reference>
<keyword evidence="4" id="KW-1185">Reference proteome</keyword>
<feature type="region of interest" description="Disordered" evidence="1">
    <location>
        <begin position="482"/>
        <end position="508"/>
    </location>
</feature>
<feature type="region of interest" description="Disordered" evidence="1">
    <location>
        <begin position="105"/>
        <end position="196"/>
    </location>
</feature>
<feature type="non-terminal residue" evidence="3">
    <location>
        <position position="2556"/>
    </location>
</feature>
<dbReference type="GO" id="GO:0003676">
    <property type="term" value="F:nucleic acid binding"/>
    <property type="evidence" value="ECO:0007669"/>
    <property type="project" value="InterPro"/>
</dbReference>
<dbReference type="Proteomes" id="UP000604046">
    <property type="component" value="Unassembled WGS sequence"/>
</dbReference>
<dbReference type="InterPro" id="IPR036397">
    <property type="entry name" value="RNaseH_sf"/>
</dbReference>
<dbReference type="EMBL" id="CAJNDS010001525">
    <property type="protein sequence ID" value="CAE7263747.1"/>
    <property type="molecule type" value="Genomic_DNA"/>
</dbReference>
<accession>A0A812MBR4</accession>
<comment type="caution">
    <text evidence="3">The sequence shown here is derived from an EMBL/GenBank/DDBJ whole genome shotgun (WGS) entry which is preliminary data.</text>
</comment>
<dbReference type="InterPro" id="IPR001584">
    <property type="entry name" value="Integrase_cat-core"/>
</dbReference>
<dbReference type="GO" id="GO:0015074">
    <property type="term" value="P:DNA integration"/>
    <property type="evidence" value="ECO:0007669"/>
    <property type="project" value="InterPro"/>
</dbReference>
<evidence type="ECO:0000259" key="2">
    <source>
        <dbReference type="PROSITE" id="PS50994"/>
    </source>
</evidence>
<feature type="region of interest" description="Disordered" evidence="1">
    <location>
        <begin position="362"/>
        <end position="381"/>
    </location>
</feature>
<gene>
    <name evidence="3" type="primary">GIP</name>
    <name evidence="3" type="ORF">SNAT2548_LOCUS13873</name>
</gene>
<dbReference type="InterPro" id="IPR012337">
    <property type="entry name" value="RNaseH-like_sf"/>
</dbReference>
<feature type="region of interest" description="Disordered" evidence="1">
    <location>
        <begin position="1417"/>
        <end position="1438"/>
    </location>
</feature>
<dbReference type="Gene3D" id="3.30.420.10">
    <property type="entry name" value="Ribonuclease H-like superfamily/Ribonuclease H"/>
    <property type="match status" value="1"/>
</dbReference>
<dbReference type="PROSITE" id="PS50994">
    <property type="entry name" value="INTEGRASE"/>
    <property type="match status" value="1"/>
</dbReference>
<dbReference type="OrthoDB" id="415691at2759"/>
<evidence type="ECO:0000313" key="3">
    <source>
        <dbReference type="EMBL" id="CAE7263747.1"/>
    </source>
</evidence>
<feature type="region of interest" description="Disordered" evidence="1">
    <location>
        <begin position="1997"/>
        <end position="2044"/>
    </location>
</feature>
<feature type="compositionally biased region" description="Low complexity" evidence="1">
    <location>
        <begin position="1060"/>
        <end position="1074"/>
    </location>
</feature>
<feature type="region of interest" description="Disordered" evidence="1">
    <location>
        <begin position="1060"/>
        <end position="1093"/>
    </location>
</feature>